<feature type="domain" description="cGMP-dependent protein kinase interacting" evidence="5">
    <location>
        <begin position="234"/>
        <end position="330"/>
    </location>
</feature>
<dbReference type="GO" id="GO:0019901">
    <property type="term" value="F:protein kinase binding"/>
    <property type="evidence" value="ECO:0007669"/>
    <property type="project" value="InterPro"/>
</dbReference>
<keyword evidence="2" id="KW-0677">Repeat</keyword>
<reference evidence="6 7" key="1">
    <citation type="journal article" date="2024" name="BMC Genomics">
        <title>Genome assembly of redclaw crayfish (Cherax quadricarinatus) provides insights into its immune adaptation and hypoxia tolerance.</title>
        <authorList>
            <person name="Liu Z."/>
            <person name="Zheng J."/>
            <person name="Li H."/>
            <person name="Fang K."/>
            <person name="Wang S."/>
            <person name="He J."/>
            <person name="Zhou D."/>
            <person name="Weng S."/>
            <person name="Chi M."/>
            <person name="Gu Z."/>
            <person name="He J."/>
            <person name="Li F."/>
            <person name="Wang M."/>
        </authorList>
    </citation>
    <scope>NUCLEOTIDE SEQUENCE [LARGE SCALE GENOMIC DNA]</scope>
    <source>
        <strain evidence="6">ZL_2023a</strain>
    </source>
</reference>
<name>A0AAW0WV94_CHEQU</name>
<feature type="compositionally biased region" description="Polar residues" evidence="4">
    <location>
        <begin position="205"/>
        <end position="216"/>
    </location>
</feature>
<dbReference type="GO" id="GO:0005737">
    <property type="term" value="C:cytoplasm"/>
    <property type="evidence" value="ECO:0007669"/>
    <property type="project" value="TreeGrafter"/>
</dbReference>
<feature type="region of interest" description="Disordered" evidence="4">
    <location>
        <begin position="181"/>
        <end position="232"/>
    </location>
</feature>
<accession>A0AAW0WV94</accession>
<feature type="compositionally biased region" description="Low complexity" evidence="4">
    <location>
        <begin position="119"/>
        <end position="133"/>
    </location>
</feature>
<sequence>MSFRRHYGTGSYSSSLLTSPLSSNYGSRGLGGYSTSSYSTPHGYTPSYSTYGGLGNKSSTLSRSASLPRDARDRSVPRYNAYSRGSSPSRSSFSSYSRGSSPSRTMNITLPSRVEVDLSDSSSNSSSGDGPSSALYRHHSFSGGKSGVLSVTPRGYSRDYGTHYSSTKGFVKSSRSKSLGSMGSISSLSSGYGSGSVNERGETAKGSTTSLGSAINSRPSSRSSSVGPENGDIDYKKLYEEQLEENFRVHERLRGTENELRQARETIDLNNKKCNTRLAMAEADKREKRALERKLSEMEEELKQLQKLKAENEKLKAENRALTRVVSKLTNSATAGMGNLANLSK</sequence>
<dbReference type="InterPro" id="IPR051226">
    <property type="entry name" value="PP1_Regulatory_Subunit"/>
</dbReference>
<organism evidence="6 7">
    <name type="scientific">Cherax quadricarinatus</name>
    <name type="common">Australian red claw crayfish</name>
    <dbReference type="NCBI Taxonomy" id="27406"/>
    <lineage>
        <taxon>Eukaryota</taxon>
        <taxon>Metazoa</taxon>
        <taxon>Ecdysozoa</taxon>
        <taxon>Arthropoda</taxon>
        <taxon>Crustacea</taxon>
        <taxon>Multicrustacea</taxon>
        <taxon>Malacostraca</taxon>
        <taxon>Eumalacostraca</taxon>
        <taxon>Eucarida</taxon>
        <taxon>Decapoda</taxon>
        <taxon>Pleocyemata</taxon>
        <taxon>Astacidea</taxon>
        <taxon>Parastacoidea</taxon>
        <taxon>Parastacidae</taxon>
        <taxon>Cherax</taxon>
    </lineage>
</organism>
<keyword evidence="1" id="KW-0217">Developmental protein</keyword>
<proteinExistence type="predicted"/>
<dbReference type="GO" id="GO:0004857">
    <property type="term" value="F:enzyme inhibitor activity"/>
    <property type="evidence" value="ECO:0007669"/>
    <property type="project" value="TreeGrafter"/>
</dbReference>
<dbReference type="PANTHER" id="PTHR24179:SF21">
    <property type="entry name" value="MYOSIN BINDING SUBUNIT, ISOFORM O"/>
    <property type="match status" value="1"/>
</dbReference>
<dbReference type="Pfam" id="PF15898">
    <property type="entry name" value="PRKG1_interact"/>
    <property type="match status" value="1"/>
</dbReference>
<comment type="caution">
    <text evidence="6">The sequence shown here is derived from an EMBL/GenBank/DDBJ whole genome shotgun (WGS) entry which is preliminary data.</text>
</comment>
<evidence type="ECO:0000256" key="3">
    <source>
        <dbReference type="SAM" id="Coils"/>
    </source>
</evidence>
<keyword evidence="7" id="KW-1185">Reference proteome</keyword>
<evidence type="ECO:0000256" key="1">
    <source>
        <dbReference type="ARBA" id="ARBA00022473"/>
    </source>
</evidence>
<evidence type="ECO:0000259" key="5">
    <source>
        <dbReference type="Pfam" id="PF15898"/>
    </source>
</evidence>
<keyword evidence="3" id="KW-0175">Coiled coil</keyword>
<dbReference type="InterPro" id="IPR031775">
    <property type="entry name" value="PRKG1_interact"/>
</dbReference>
<evidence type="ECO:0000256" key="2">
    <source>
        <dbReference type="ARBA" id="ARBA00022737"/>
    </source>
</evidence>
<dbReference type="GO" id="GO:0019208">
    <property type="term" value="F:phosphatase regulator activity"/>
    <property type="evidence" value="ECO:0007669"/>
    <property type="project" value="TreeGrafter"/>
</dbReference>
<evidence type="ECO:0000313" key="6">
    <source>
        <dbReference type="EMBL" id="KAK8735547.1"/>
    </source>
</evidence>
<evidence type="ECO:0000256" key="4">
    <source>
        <dbReference type="SAM" id="MobiDB-lite"/>
    </source>
</evidence>
<evidence type="ECO:0000313" key="7">
    <source>
        <dbReference type="Proteomes" id="UP001445076"/>
    </source>
</evidence>
<dbReference type="AlphaFoldDB" id="A0AAW0WV94"/>
<dbReference type="Proteomes" id="UP001445076">
    <property type="component" value="Unassembled WGS sequence"/>
</dbReference>
<protein>
    <recommendedName>
        <fullName evidence="5">cGMP-dependent protein kinase interacting domain-containing protein</fullName>
    </recommendedName>
</protein>
<gene>
    <name evidence="6" type="ORF">OTU49_005432</name>
</gene>
<dbReference type="EMBL" id="JARKIK010000047">
    <property type="protein sequence ID" value="KAK8735547.1"/>
    <property type="molecule type" value="Genomic_DNA"/>
</dbReference>
<feature type="compositionally biased region" description="Low complexity" evidence="4">
    <location>
        <begin position="181"/>
        <end position="191"/>
    </location>
</feature>
<dbReference type="Gene3D" id="6.10.250.1820">
    <property type="match status" value="1"/>
</dbReference>
<dbReference type="PANTHER" id="PTHR24179">
    <property type="entry name" value="PROTEIN PHOSPHATASE 1 REGULATORY SUBUNIT 12"/>
    <property type="match status" value="1"/>
</dbReference>
<feature type="region of interest" description="Disordered" evidence="4">
    <location>
        <begin position="59"/>
        <end position="151"/>
    </location>
</feature>
<feature type="compositionally biased region" description="Low complexity" evidence="4">
    <location>
        <begin position="82"/>
        <end position="104"/>
    </location>
</feature>
<feature type="coiled-coil region" evidence="3">
    <location>
        <begin position="253"/>
        <end position="332"/>
    </location>
</feature>